<dbReference type="RefSeq" id="WP_091938353.1">
    <property type="nucleotide sequence ID" value="NZ_FNCY01000011.1"/>
</dbReference>
<dbReference type="GO" id="GO:0005737">
    <property type="term" value="C:cytoplasm"/>
    <property type="evidence" value="ECO:0007669"/>
    <property type="project" value="UniProtKB-SubCell"/>
</dbReference>
<dbReference type="InterPro" id="IPR008867">
    <property type="entry name" value="ThiG"/>
</dbReference>
<evidence type="ECO:0000256" key="1">
    <source>
        <dbReference type="ARBA" id="ARBA00002834"/>
    </source>
</evidence>
<gene>
    <name evidence="8" type="primary">thiG</name>
    <name evidence="11" type="ORF">SAMN05660652_02615</name>
</gene>
<dbReference type="Proteomes" id="UP000198607">
    <property type="component" value="Unassembled WGS sequence"/>
</dbReference>
<evidence type="ECO:0000256" key="7">
    <source>
        <dbReference type="ARBA" id="ARBA00049897"/>
    </source>
</evidence>
<dbReference type="CDD" id="cd04728">
    <property type="entry name" value="ThiG"/>
    <property type="match status" value="1"/>
</dbReference>
<evidence type="ECO:0000256" key="8">
    <source>
        <dbReference type="HAMAP-Rule" id="MF_00443"/>
    </source>
</evidence>
<keyword evidence="8" id="KW-0963">Cytoplasm</keyword>
<dbReference type="GO" id="GO:0009229">
    <property type="term" value="P:thiamine diphosphate biosynthetic process"/>
    <property type="evidence" value="ECO:0007669"/>
    <property type="project" value="UniProtKB-UniRule"/>
</dbReference>
<comment type="subcellular location">
    <subcellularLocation>
        <location evidence="8">Cytoplasm</location>
    </subcellularLocation>
</comment>
<evidence type="ECO:0000259" key="10">
    <source>
        <dbReference type="Pfam" id="PF05690"/>
    </source>
</evidence>
<comment type="catalytic activity">
    <reaction evidence="7 8">
        <text>[ThiS sulfur-carrier protein]-C-terminal-Gly-aminoethanethioate + 2-iminoacetate + 1-deoxy-D-xylulose 5-phosphate = [ThiS sulfur-carrier protein]-C-terminal Gly-Gly + 2-[(2R,5Z)-2-carboxy-4-methylthiazol-5(2H)-ylidene]ethyl phosphate + 2 H2O + H(+)</text>
        <dbReference type="Rhea" id="RHEA:26297"/>
        <dbReference type="Rhea" id="RHEA-COMP:12909"/>
        <dbReference type="Rhea" id="RHEA-COMP:19908"/>
        <dbReference type="ChEBI" id="CHEBI:15377"/>
        <dbReference type="ChEBI" id="CHEBI:15378"/>
        <dbReference type="ChEBI" id="CHEBI:57792"/>
        <dbReference type="ChEBI" id="CHEBI:62899"/>
        <dbReference type="ChEBI" id="CHEBI:77846"/>
        <dbReference type="ChEBI" id="CHEBI:90778"/>
        <dbReference type="ChEBI" id="CHEBI:232372"/>
        <dbReference type="EC" id="2.8.1.10"/>
    </reaction>
</comment>
<keyword evidence="5 8" id="KW-0784">Thiamine biosynthesis</keyword>
<dbReference type="InterPro" id="IPR033983">
    <property type="entry name" value="Thiazole_synthase_ThiG"/>
</dbReference>
<sequence length="281" mass="29627">MDAFDTPTRPASPGITTHSATHSAADDDALTLGPVRFSNRLFTGTGKFAANADIPKMLAASGSQMVTVALRRVGGNAPDDNILDLIPPNVTLLPNTSGARDAEQAVRIARIAREAGYGDFVKIEVITDMKTLMPDNWETLKATEILAREGFIVLPYVTPDLTLAKRLEAAGAAAVMPLGSPIGTNRGLETRMLIELLIENCRLPIIVDAGIGRPSHAAEAMELGAAAVLVNTAIATASDPEAMGRAFDYAVRAGRMAYRATLADASRDARASSPLTAFLDD</sequence>
<dbReference type="UniPathway" id="UPA00060"/>
<evidence type="ECO:0000256" key="6">
    <source>
        <dbReference type="ARBA" id="ARBA00023270"/>
    </source>
</evidence>
<evidence type="ECO:0000256" key="9">
    <source>
        <dbReference type="SAM" id="MobiDB-lite"/>
    </source>
</evidence>
<reference evidence="11 12" key="1">
    <citation type="submission" date="2016-10" db="EMBL/GenBank/DDBJ databases">
        <authorList>
            <person name="de Groot N.N."/>
        </authorList>
    </citation>
    <scope>NUCLEOTIDE SEQUENCE [LARGE SCALE GENOMIC DNA]</scope>
    <source>
        <strain evidence="11 12">DSM 5885</strain>
    </source>
</reference>
<dbReference type="AlphaFoldDB" id="A0A1G8GRH5"/>
<keyword evidence="12" id="KW-1185">Reference proteome</keyword>
<feature type="active site" description="Schiff-base intermediate with DXP" evidence="8">
    <location>
        <position position="122"/>
    </location>
</feature>
<dbReference type="EC" id="2.8.1.10" evidence="3 8"/>
<dbReference type="PANTHER" id="PTHR34266:SF2">
    <property type="entry name" value="THIAZOLE SYNTHASE"/>
    <property type="match status" value="1"/>
</dbReference>
<evidence type="ECO:0000256" key="5">
    <source>
        <dbReference type="ARBA" id="ARBA00022977"/>
    </source>
</evidence>
<proteinExistence type="inferred from homology"/>
<dbReference type="HAMAP" id="MF_00443">
    <property type="entry name" value="ThiG"/>
    <property type="match status" value="1"/>
</dbReference>
<dbReference type="STRING" id="83767.SAMN05660652_02615"/>
<dbReference type="EMBL" id="FNCY01000011">
    <property type="protein sequence ID" value="SDH97005.1"/>
    <property type="molecule type" value="Genomic_DNA"/>
</dbReference>
<name>A0A1G8GRH5_9RHOO</name>
<evidence type="ECO:0000313" key="11">
    <source>
        <dbReference type="EMBL" id="SDH97005.1"/>
    </source>
</evidence>
<feature type="binding site" evidence="8">
    <location>
        <begin position="231"/>
        <end position="232"/>
    </location>
    <ligand>
        <name>1-deoxy-D-xylulose 5-phosphate</name>
        <dbReference type="ChEBI" id="CHEBI:57792"/>
    </ligand>
</feature>
<evidence type="ECO:0000256" key="4">
    <source>
        <dbReference type="ARBA" id="ARBA00022679"/>
    </source>
</evidence>
<dbReference type="InterPro" id="IPR013785">
    <property type="entry name" value="Aldolase_TIM"/>
</dbReference>
<dbReference type="GO" id="GO:1990107">
    <property type="term" value="F:thiazole synthase activity"/>
    <property type="evidence" value="ECO:0007669"/>
    <property type="project" value="UniProtKB-EC"/>
</dbReference>
<feature type="binding site" evidence="8">
    <location>
        <position position="183"/>
    </location>
    <ligand>
        <name>1-deoxy-D-xylulose 5-phosphate</name>
        <dbReference type="ChEBI" id="CHEBI:57792"/>
    </ligand>
</feature>
<evidence type="ECO:0000313" key="12">
    <source>
        <dbReference type="Proteomes" id="UP000198607"/>
    </source>
</evidence>
<dbReference type="SUPFAM" id="SSF110399">
    <property type="entry name" value="ThiG-like"/>
    <property type="match status" value="1"/>
</dbReference>
<feature type="domain" description="Thiazole synthase ThiG" evidence="10">
    <location>
        <begin position="33"/>
        <end position="274"/>
    </location>
</feature>
<protein>
    <recommendedName>
        <fullName evidence="3 8">Thiazole synthase</fullName>
        <ecNumber evidence="3 8">2.8.1.10</ecNumber>
    </recommendedName>
</protein>
<dbReference type="OrthoDB" id="9805935at2"/>
<comment type="function">
    <text evidence="1 8">Catalyzes the rearrangement of 1-deoxy-D-xylulose 5-phosphate (DXP) to produce the thiazole phosphate moiety of thiamine. Sulfur is provided by the thiocarboxylate moiety of the carrier protein ThiS. In vitro, sulfur can be provided by H(2)S.</text>
</comment>
<feature type="region of interest" description="Disordered" evidence="9">
    <location>
        <begin position="1"/>
        <end position="23"/>
    </location>
</feature>
<dbReference type="Pfam" id="PF05690">
    <property type="entry name" value="ThiG"/>
    <property type="match status" value="1"/>
</dbReference>
<keyword evidence="4 8" id="KW-0808">Transferase</keyword>
<comment type="similarity">
    <text evidence="8">Belongs to the ThiG family.</text>
</comment>
<organism evidence="11 12">
    <name type="scientific">Propionivibrio dicarboxylicus</name>
    <dbReference type="NCBI Taxonomy" id="83767"/>
    <lineage>
        <taxon>Bacteria</taxon>
        <taxon>Pseudomonadati</taxon>
        <taxon>Pseudomonadota</taxon>
        <taxon>Betaproteobacteria</taxon>
        <taxon>Rhodocyclales</taxon>
        <taxon>Rhodocyclaceae</taxon>
        <taxon>Propionivibrio</taxon>
    </lineage>
</organism>
<feature type="binding site" evidence="8">
    <location>
        <begin position="209"/>
        <end position="210"/>
    </location>
    <ligand>
        <name>1-deoxy-D-xylulose 5-phosphate</name>
        <dbReference type="ChEBI" id="CHEBI:57792"/>
    </ligand>
</feature>
<evidence type="ECO:0000256" key="3">
    <source>
        <dbReference type="ARBA" id="ARBA00011960"/>
    </source>
</evidence>
<comment type="pathway">
    <text evidence="2 8">Cofactor biosynthesis; thiamine diphosphate biosynthesis.</text>
</comment>
<keyword evidence="6 8" id="KW-0704">Schiff base</keyword>
<accession>A0A1G8GRH5</accession>
<comment type="subunit">
    <text evidence="8">Homotetramer. Forms heterodimers with either ThiH or ThiS.</text>
</comment>
<dbReference type="PANTHER" id="PTHR34266">
    <property type="entry name" value="THIAZOLE SYNTHASE"/>
    <property type="match status" value="1"/>
</dbReference>
<evidence type="ECO:0000256" key="2">
    <source>
        <dbReference type="ARBA" id="ARBA00004948"/>
    </source>
</evidence>
<dbReference type="Gene3D" id="3.20.20.70">
    <property type="entry name" value="Aldolase class I"/>
    <property type="match status" value="1"/>
</dbReference>